<evidence type="ECO:0000256" key="7">
    <source>
        <dbReference type="ARBA" id="ARBA00023128"/>
    </source>
</evidence>
<evidence type="ECO:0000256" key="1">
    <source>
        <dbReference type="ARBA" id="ARBA00002689"/>
    </source>
</evidence>
<evidence type="ECO:0000256" key="6">
    <source>
        <dbReference type="ARBA" id="ARBA00022989"/>
    </source>
</evidence>
<comment type="subcellular location">
    <subcellularLocation>
        <location evidence="2">Membrane</location>
    </subcellularLocation>
    <subcellularLocation>
        <location evidence="11">Mitochondrion inner membrane</location>
        <topology evidence="11">Single-pass membrane protein</topology>
    </subcellularLocation>
</comment>
<keyword evidence="6" id="KW-1133">Transmembrane helix</keyword>
<keyword evidence="13" id="KW-1185">Reference proteome</keyword>
<evidence type="ECO:0000313" key="13">
    <source>
        <dbReference type="Proteomes" id="UP001391051"/>
    </source>
</evidence>
<organism evidence="12 13">
    <name type="scientific">Apiospora aurea</name>
    <dbReference type="NCBI Taxonomy" id="335848"/>
    <lineage>
        <taxon>Eukaryota</taxon>
        <taxon>Fungi</taxon>
        <taxon>Dikarya</taxon>
        <taxon>Ascomycota</taxon>
        <taxon>Pezizomycotina</taxon>
        <taxon>Sordariomycetes</taxon>
        <taxon>Xylariomycetidae</taxon>
        <taxon>Amphisphaeriales</taxon>
        <taxon>Apiosporaceae</taxon>
        <taxon>Apiospora</taxon>
    </lineage>
</organism>
<protein>
    <recommendedName>
        <fullName evidence="4 11">MICOS complex subunit MIC12</fullName>
    </recommendedName>
    <alternativeName>
        <fullName evidence="10 11">Altered inheritance of mitochondria protein 5, mitochondrial</fullName>
    </alternativeName>
    <alternativeName>
        <fullName evidence="9 11">Found in mitochondrial proteome protein 51</fullName>
    </alternativeName>
</protein>
<evidence type="ECO:0000256" key="10">
    <source>
        <dbReference type="ARBA" id="ARBA00032985"/>
    </source>
</evidence>
<sequence length="268" mass="29080">MGFTTGFTGGVTLTLGVAYLTVLAHQRNRERQSAVLRAQTDLISGLTDPLPPVHPPTRAELAALERQNLLDTAKDRWNTEIEGAVRWAQHKDWIAVREEAESVAGNLWTRAFSEAGQAAEEGKKTVVPKARDAREEARREAAWARDAASEKASSVAEAAKSAYADAKARGADAVTKGEQKAEEAKGSIFSALGSGLQKGKEAIGFAKTKAGDAGAQLEHKVDEQFSPVEQALRQRYEGPSWTDKSVEEVLADRYTPVDKRDQTLLRGI</sequence>
<keyword evidence="8" id="KW-0472">Membrane</keyword>
<evidence type="ECO:0000256" key="9">
    <source>
        <dbReference type="ARBA" id="ARBA00032159"/>
    </source>
</evidence>
<comment type="similarity">
    <text evidence="3 11">Belongs to the MICOS complex subunit Mic12 family.</text>
</comment>
<dbReference type="Pfam" id="PF17050">
    <property type="entry name" value="AIM5"/>
    <property type="match status" value="1"/>
</dbReference>
<dbReference type="EMBL" id="JAQQWE010000007">
    <property type="protein sequence ID" value="KAK7946796.1"/>
    <property type="molecule type" value="Genomic_DNA"/>
</dbReference>
<evidence type="ECO:0000256" key="4">
    <source>
        <dbReference type="ARBA" id="ARBA00018170"/>
    </source>
</evidence>
<comment type="caution">
    <text evidence="12">The sequence shown here is derived from an EMBL/GenBank/DDBJ whole genome shotgun (WGS) entry which is preliminary data.</text>
</comment>
<comment type="function">
    <text evidence="1 11">Component of the MICOS complex, a large protein complex of the mitochondrial inner membrane that plays crucial roles in the maintenance of crista junctions, inner membrane architecture, and formation of contact sites to the outer membrane.</text>
</comment>
<dbReference type="InterPro" id="IPR031463">
    <property type="entry name" value="Mic12"/>
</dbReference>
<evidence type="ECO:0000256" key="8">
    <source>
        <dbReference type="ARBA" id="ARBA00023136"/>
    </source>
</evidence>
<evidence type="ECO:0000256" key="5">
    <source>
        <dbReference type="ARBA" id="ARBA00022692"/>
    </source>
</evidence>
<evidence type="ECO:0000313" key="12">
    <source>
        <dbReference type="EMBL" id="KAK7946796.1"/>
    </source>
</evidence>
<keyword evidence="7 11" id="KW-0496">Mitochondrion</keyword>
<keyword evidence="5" id="KW-0812">Transmembrane</keyword>
<dbReference type="GeneID" id="92080401"/>
<accession>A0ABR1Q4M6</accession>
<name>A0ABR1Q4M6_9PEZI</name>
<reference evidence="12 13" key="1">
    <citation type="submission" date="2023-01" db="EMBL/GenBank/DDBJ databases">
        <title>Analysis of 21 Apiospora genomes using comparative genomics revels a genus with tremendous synthesis potential of carbohydrate active enzymes and secondary metabolites.</title>
        <authorList>
            <person name="Sorensen T."/>
        </authorList>
    </citation>
    <scope>NUCLEOTIDE SEQUENCE [LARGE SCALE GENOMIC DNA]</scope>
    <source>
        <strain evidence="12 13">CBS 24483</strain>
    </source>
</reference>
<evidence type="ECO:0000256" key="11">
    <source>
        <dbReference type="RuleBase" id="RU363010"/>
    </source>
</evidence>
<proteinExistence type="inferred from homology"/>
<keyword evidence="11" id="KW-0999">Mitochondrion inner membrane</keyword>
<gene>
    <name evidence="12" type="ORF">PG986_011117</name>
</gene>
<dbReference type="Proteomes" id="UP001391051">
    <property type="component" value="Unassembled WGS sequence"/>
</dbReference>
<dbReference type="RefSeq" id="XP_066696830.1">
    <property type="nucleotide sequence ID" value="XM_066847339.1"/>
</dbReference>
<evidence type="ECO:0000256" key="3">
    <source>
        <dbReference type="ARBA" id="ARBA00009188"/>
    </source>
</evidence>
<comment type="subunit">
    <text evidence="11">Component of the mitochondrial contact site and cristae organizing system (MICOS) complex.</text>
</comment>
<evidence type="ECO:0000256" key="2">
    <source>
        <dbReference type="ARBA" id="ARBA00004370"/>
    </source>
</evidence>